<dbReference type="EnsemblPlants" id="AVESA.00010b.r2.2CG0310010.1">
    <property type="protein sequence ID" value="AVESA.00010b.r2.2CG0310010.1.CDS"/>
    <property type="gene ID" value="AVESA.00010b.r2.2CG0310010"/>
</dbReference>
<organism evidence="1 2">
    <name type="scientific">Avena sativa</name>
    <name type="common">Oat</name>
    <dbReference type="NCBI Taxonomy" id="4498"/>
    <lineage>
        <taxon>Eukaryota</taxon>
        <taxon>Viridiplantae</taxon>
        <taxon>Streptophyta</taxon>
        <taxon>Embryophyta</taxon>
        <taxon>Tracheophyta</taxon>
        <taxon>Spermatophyta</taxon>
        <taxon>Magnoliopsida</taxon>
        <taxon>Liliopsida</taxon>
        <taxon>Poales</taxon>
        <taxon>Poaceae</taxon>
        <taxon>BOP clade</taxon>
        <taxon>Pooideae</taxon>
        <taxon>Poodae</taxon>
        <taxon>Poeae</taxon>
        <taxon>Poeae Chloroplast Group 1 (Aveneae type)</taxon>
        <taxon>Aveninae</taxon>
        <taxon>Avena</taxon>
    </lineage>
</organism>
<reference evidence="1" key="2">
    <citation type="submission" date="2025-09" db="UniProtKB">
        <authorList>
            <consortium name="EnsemblPlants"/>
        </authorList>
    </citation>
    <scope>IDENTIFICATION</scope>
</reference>
<accession>A0ACD5UTF1</accession>
<proteinExistence type="predicted"/>
<evidence type="ECO:0000313" key="2">
    <source>
        <dbReference type="Proteomes" id="UP001732700"/>
    </source>
</evidence>
<reference evidence="1" key="1">
    <citation type="submission" date="2021-05" db="EMBL/GenBank/DDBJ databases">
        <authorList>
            <person name="Scholz U."/>
            <person name="Mascher M."/>
            <person name="Fiebig A."/>
        </authorList>
    </citation>
    <scope>NUCLEOTIDE SEQUENCE [LARGE SCALE GENOMIC DNA]</scope>
</reference>
<sequence>MINEYFCIHIDQSSNLTRLPVVLDQPDVDRLPEFVLTLANDNFYALHPPILPNPSGNGIQLYRKSKDCMASGERDDDLTNTGGIVGNCILCSLKCKEHVCLV</sequence>
<dbReference type="Proteomes" id="UP001732700">
    <property type="component" value="Chromosome 2C"/>
</dbReference>
<keyword evidence="2" id="KW-1185">Reference proteome</keyword>
<name>A0ACD5UTF1_AVESA</name>
<protein>
    <submittedName>
        <fullName evidence="1">Uncharacterized protein</fullName>
    </submittedName>
</protein>
<evidence type="ECO:0000313" key="1">
    <source>
        <dbReference type="EnsemblPlants" id="AVESA.00010b.r2.2CG0310010.1.CDS"/>
    </source>
</evidence>